<sequence>MVHLALHPHRVVLRYATGSSIWLGTPRTGTKSQKMLIREYQRHLFQHAPTAVIHSHDPDSHSRSALYSSGSIRSPHGCIITTSFTQSYCSADVAEQEGSSSLWTMNGLQTQMTSNIGKIMFTEYGSTPGPDAEVSNSSLHSLFPTAAAQRLIFNAVERHGKFFTKYPYLPSPECRLARRGTRARFVSRSSTRLPRHAEHQRHASKGTRAISATLLTAGMEGHFTHSHCRGPPRTTSWPATCRWEPMSNLELWMTTVMMVFGIRTTNLSSSLCDNKALVFRISMLDVAGSQYWRPSDPVQNKINATMRKDHESASMEPRPGVCGPKVLTVGSDDKTVIPRLLILFSDSICNITPHQPCSAQPDDHSLILENLRATRYRHSIAPKSLQDSCVQMGSPTDRHIGRTDYSFFPARRSFASEGLVRPLLLPPNLEFDAYRAPARPQPAVCTYMQIWGRGRVGSVSVGYMGTLAIVWPGYAQPRQKPNSYLTQHAVQSIRFSYWKRFGKGGTLYGSSSGRETNYHAQILLSRDSRNAASSKPPLEHEPDYLAWFETLSSSLYIGFNPDFWVAHSTREYPVLRTSIDKTPSIRTEFPLLCDAHGMNQIAGPNTPLPPTPGPGKFLLILGGSYAYSWLLAVRALSQNTTLPPFS</sequence>
<gene>
    <name evidence="1" type="ORF">CLUP02_15229</name>
</gene>
<dbReference type="Proteomes" id="UP000830671">
    <property type="component" value="Chromosome 8"/>
</dbReference>
<keyword evidence="2" id="KW-1185">Reference proteome</keyword>
<organism evidence="1 2">
    <name type="scientific">Colletotrichum lupini</name>
    <dbReference type="NCBI Taxonomy" id="145971"/>
    <lineage>
        <taxon>Eukaryota</taxon>
        <taxon>Fungi</taxon>
        <taxon>Dikarya</taxon>
        <taxon>Ascomycota</taxon>
        <taxon>Pezizomycotina</taxon>
        <taxon>Sordariomycetes</taxon>
        <taxon>Hypocreomycetidae</taxon>
        <taxon>Glomerellales</taxon>
        <taxon>Glomerellaceae</taxon>
        <taxon>Colletotrichum</taxon>
        <taxon>Colletotrichum acutatum species complex</taxon>
    </lineage>
</organism>
<dbReference type="EMBL" id="CP019480">
    <property type="protein sequence ID" value="UQC89698.1"/>
    <property type="molecule type" value="Genomic_DNA"/>
</dbReference>
<dbReference type="RefSeq" id="XP_049151299.1">
    <property type="nucleotide sequence ID" value="XM_049294153.1"/>
</dbReference>
<dbReference type="AlphaFoldDB" id="A0A9Q8T5P2"/>
<evidence type="ECO:0000313" key="2">
    <source>
        <dbReference type="Proteomes" id="UP000830671"/>
    </source>
</evidence>
<proteinExistence type="predicted"/>
<reference evidence="1" key="1">
    <citation type="journal article" date="2021" name="Mol. Plant Microbe Interact.">
        <title>Complete Genome Sequence of the Plant-Pathogenic Fungus Colletotrichum lupini.</title>
        <authorList>
            <person name="Baroncelli R."/>
            <person name="Pensec F."/>
            <person name="Da Lio D."/>
            <person name="Boufleur T."/>
            <person name="Vicente I."/>
            <person name="Sarrocco S."/>
            <person name="Picot A."/>
            <person name="Baraldi E."/>
            <person name="Sukno S."/>
            <person name="Thon M."/>
            <person name="Le Floch G."/>
        </authorList>
    </citation>
    <scope>NUCLEOTIDE SEQUENCE</scope>
    <source>
        <strain evidence="1">IMI 504893</strain>
    </source>
</reference>
<protein>
    <submittedName>
        <fullName evidence="1">Uncharacterized protein</fullName>
    </submittedName>
</protein>
<accession>A0A9Q8T5P2</accession>
<evidence type="ECO:0000313" key="1">
    <source>
        <dbReference type="EMBL" id="UQC89698.1"/>
    </source>
</evidence>
<dbReference type="GeneID" id="73349163"/>
<name>A0A9Q8T5P2_9PEZI</name>
<dbReference type="KEGG" id="clup:CLUP02_15229"/>